<evidence type="ECO:0000313" key="1">
    <source>
        <dbReference type="EMBL" id="MFC1414684.1"/>
    </source>
</evidence>
<dbReference type="EMBL" id="JBHEZX010000026">
    <property type="protein sequence ID" value="MFC1414684.1"/>
    <property type="molecule type" value="Genomic_DNA"/>
</dbReference>
<comment type="caution">
    <text evidence="1">The sequence shown here is derived from an EMBL/GenBank/DDBJ whole genome shotgun (WGS) entry which is preliminary data.</text>
</comment>
<protein>
    <submittedName>
        <fullName evidence="1">Morphogenic membrane protein MmpB</fullName>
    </submittedName>
</protein>
<dbReference type="InterPro" id="IPR058070">
    <property type="entry name" value="MmpB-like"/>
</dbReference>
<accession>A0ABV6VLQ9</accession>
<keyword evidence="2" id="KW-1185">Reference proteome</keyword>
<dbReference type="Proteomes" id="UP001592582">
    <property type="component" value="Unassembled WGS sequence"/>
</dbReference>
<sequence>MLWSDPVDETAQERRRQRALLRHAGVLIAVLAVLIMALVMGW</sequence>
<proteinExistence type="predicted"/>
<dbReference type="NCBIfam" id="NF047320">
    <property type="entry name" value="morpho_MmpB"/>
    <property type="match status" value="1"/>
</dbReference>
<gene>
    <name evidence="1" type="primary">mmpB</name>
    <name evidence="1" type="ORF">ACEZDG_36035</name>
</gene>
<dbReference type="Pfam" id="PF26627">
    <property type="entry name" value="MmpB"/>
    <property type="match status" value="1"/>
</dbReference>
<organism evidence="1 2">
    <name type="scientific">Streptacidiphilus alkalitolerans</name>
    <dbReference type="NCBI Taxonomy" id="3342712"/>
    <lineage>
        <taxon>Bacteria</taxon>
        <taxon>Bacillati</taxon>
        <taxon>Actinomycetota</taxon>
        <taxon>Actinomycetes</taxon>
        <taxon>Kitasatosporales</taxon>
        <taxon>Streptomycetaceae</taxon>
        <taxon>Streptacidiphilus</taxon>
    </lineage>
</organism>
<reference evidence="1 2" key="1">
    <citation type="submission" date="2024-09" db="EMBL/GenBank/DDBJ databases">
        <authorList>
            <person name="Lee S.D."/>
        </authorList>
    </citation>
    <scope>NUCLEOTIDE SEQUENCE [LARGE SCALE GENOMIC DNA]</scope>
    <source>
        <strain evidence="1 2">N1-1</strain>
    </source>
</reference>
<evidence type="ECO:0000313" key="2">
    <source>
        <dbReference type="Proteomes" id="UP001592582"/>
    </source>
</evidence>
<name>A0ABV6VLQ9_9ACTN</name>